<protein>
    <submittedName>
        <fullName evidence="2">COG0613, Predicted metal-dependent phosphoesterases (PHP family)</fullName>
    </submittedName>
</protein>
<reference evidence="2 3" key="1">
    <citation type="submission" date="2017-02" db="EMBL/GenBank/DDBJ databases">
        <authorList>
            <person name="Dridi B."/>
        </authorList>
    </citation>
    <scope>NUCLEOTIDE SEQUENCE [LARGE SCALE GENOMIC DNA]</scope>
    <source>
        <strain evidence="2 3">JB380</strain>
    </source>
</reference>
<feature type="domain" description="Polymerase/histidinol phosphatase N-terminal" evidence="1">
    <location>
        <begin position="23"/>
        <end position="88"/>
    </location>
</feature>
<dbReference type="GO" id="GO:0035312">
    <property type="term" value="F:5'-3' DNA exonuclease activity"/>
    <property type="evidence" value="ECO:0007669"/>
    <property type="project" value="TreeGrafter"/>
</dbReference>
<accession>A0A1R4HY38</accession>
<dbReference type="InterPro" id="IPR003141">
    <property type="entry name" value="Pol/His_phosphatase_N"/>
</dbReference>
<comment type="caution">
    <text evidence="2">The sequence shown here is derived from an EMBL/GenBank/DDBJ whole genome shotgun (WGS) entry which is preliminary data.</text>
</comment>
<dbReference type="PANTHER" id="PTHR42924">
    <property type="entry name" value="EXONUCLEASE"/>
    <property type="match status" value="1"/>
</dbReference>
<organism evidence="2 3">
    <name type="scientific">Halomonas citrativorans</name>
    <dbReference type="NCBI Taxonomy" id="2742612"/>
    <lineage>
        <taxon>Bacteria</taxon>
        <taxon>Pseudomonadati</taxon>
        <taxon>Pseudomonadota</taxon>
        <taxon>Gammaproteobacteria</taxon>
        <taxon>Oceanospirillales</taxon>
        <taxon>Halomonadaceae</taxon>
        <taxon>Halomonas</taxon>
    </lineage>
</organism>
<dbReference type="CDD" id="cd07438">
    <property type="entry name" value="PHP_HisPPase_AMP"/>
    <property type="match status" value="1"/>
</dbReference>
<sequence length="315" mass="33597">MPMPLLPATLLPAVFDADQRYTADLHMHSTASDGALTPTELVSLCAARGLTHMALTDHDTMDGIDEAGKAAIQAGLCLVPGCELSTRWQGINIHVVALMPGGLQGPLIEGLEQQRQARIQRAEVIAERLEKVGLKNALEKAREQAGSDRPLGRPDFARALVAEGVVADWATAFKRYLGSGKKGDVKAHWPEISEVVEWVVASGGVAVIAHPLRYGLTRRKRGQLMDTFQAAGGDAAELVSGQQNPDVTRDLARQMVERGLYASLGSDFHFPGSHAAPGSMSMVPRTAAPPIWQHPRLAHLRDAPAGPLAAASAMV</sequence>
<dbReference type="EMBL" id="FUKM01000033">
    <property type="protein sequence ID" value="SJN12521.1"/>
    <property type="molecule type" value="Genomic_DNA"/>
</dbReference>
<dbReference type="InterPro" id="IPR004013">
    <property type="entry name" value="PHP_dom"/>
</dbReference>
<gene>
    <name evidence="2" type="ORF">CZ787_08255</name>
</gene>
<dbReference type="InterPro" id="IPR052018">
    <property type="entry name" value="PHP_domain"/>
</dbReference>
<evidence type="ECO:0000313" key="2">
    <source>
        <dbReference type="EMBL" id="SJN12521.1"/>
    </source>
</evidence>
<dbReference type="Pfam" id="PF02811">
    <property type="entry name" value="PHP"/>
    <property type="match status" value="1"/>
</dbReference>
<dbReference type="InterPro" id="IPR016195">
    <property type="entry name" value="Pol/histidinol_Pase-like"/>
</dbReference>
<dbReference type="AlphaFoldDB" id="A0A1R4HY38"/>
<proteinExistence type="predicted"/>
<name>A0A1R4HY38_9GAMM</name>
<dbReference type="Gene3D" id="1.10.150.650">
    <property type="match status" value="1"/>
</dbReference>
<dbReference type="Proteomes" id="UP000196331">
    <property type="component" value="Unassembled WGS sequence"/>
</dbReference>
<dbReference type="SUPFAM" id="SSF89550">
    <property type="entry name" value="PHP domain-like"/>
    <property type="match status" value="1"/>
</dbReference>
<dbReference type="SMART" id="SM00481">
    <property type="entry name" value="POLIIIAc"/>
    <property type="match status" value="1"/>
</dbReference>
<dbReference type="GO" id="GO:0004534">
    <property type="term" value="F:5'-3' RNA exonuclease activity"/>
    <property type="evidence" value="ECO:0007669"/>
    <property type="project" value="TreeGrafter"/>
</dbReference>
<dbReference type="Gene3D" id="3.20.20.140">
    <property type="entry name" value="Metal-dependent hydrolases"/>
    <property type="match status" value="1"/>
</dbReference>
<evidence type="ECO:0000313" key="3">
    <source>
        <dbReference type="Proteomes" id="UP000196331"/>
    </source>
</evidence>
<evidence type="ECO:0000259" key="1">
    <source>
        <dbReference type="SMART" id="SM00481"/>
    </source>
</evidence>
<dbReference type="PANTHER" id="PTHR42924:SF3">
    <property type="entry name" value="POLYMERASE_HISTIDINOL PHOSPHATASE N-TERMINAL DOMAIN-CONTAINING PROTEIN"/>
    <property type="match status" value="1"/>
</dbReference>